<dbReference type="CDD" id="cd06170">
    <property type="entry name" value="LuxR_C_like"/>
    <property type="match status" value="1"/>
</dbReference>
<dbReference type="PROSITE" id="PS00622">
    <property type="entry name" value="HTH_LUXR_1"/>
    <property type="match status" value="1"/>
</dbReference>
<protein>
    <submittedName>
        <fullName evidence="9">DNA-binding response regulator</fullName>
    </submittedName>
</protein>
<dbReference type="SUPFAM" id="SSF52172">
    <property type="entry name" value="CheY-like"/>
    <property type="match status" value="1"/>
</dbReference>
<dbReference type="SUPFAM" id="SSF46894">
    <property type="entry name" value="C-terminal effector domain of the bipartite response regulators"/>
    <property type="match status" value="1"/>
</dbReference>
<evidence type="ECO:0000256" key="4">
    <source>
        <dbReference type="ARBA" id="ARBA00023163"/>
    </source>
</evidence>
<name>A0A917XFJ1_9ACTN</name>
<dbReference type="PANTHER" id="PTHR43214:SF24">
    <property type="entry name" value="TRANSCRIPTIONAL REGULATORY PROTEIN NARL-RELATED"/>
    <property type="match status" value="1"/>
</dbReference>
<evidence type="ECO:0000256" key="6">
    <source>
        <dbReference type="SAM" id="MobiDB-lite"/>
    </source>
</evidence>
<feature type="domain" description="Response regulatory" evidence="8">
    <location>
        <begin position="40"/>
        <end position="155"/>
    </location>
</feature>
<feature type="domain" description="HTH luxR-type" evidence="7">
    <location>
        <begin position="183"/>
        <end position="248"/>
    </location>
</feature>
<keyword evidence="3 9" id="KW-0238">DNA-binding</keyword>
<evidence type="ECO:0000256" key="2">
    <source>
        <dbReference type="ARBA" id="ARBA00023015"/>
    </source>
</evidence>
<evidence type="ECO:0000259" key="7">
    <source>
        <dbReference type="PROSITE" id="PS50043"/>
    </source>
</evidence>
<reference evidence="9" key="2">
    <citation type="submission" date="2020-09" db="EMBL/GenBank/DDBJ databases">
        <authorList>
            <person name="Sun Q."/>
            <person name="Zhou Y."/>
        </authorList>
    </citation>
    <scope>NUCLEOTIDE SEQUENCE</scope>
    <source>
        <strain evidence="9">CGMCC 4.7110</strain>
    </source>
</reference>
<dbReference type="Proteomes" id="UP000653411">
    <property type="component" value="Unassembled WGS sequence"/>
</dbReference>
<evidence type="ECO:0000313" key="9">
    <source>
        <dbReference type="EMBL" id="GGN19557.1"/>
    </source>
</evidence>
<dbReference type="InterPro" id="IPR011006">
    <property type="entry name" value="CheY-like_superfamily"/>
</dbReference>
<gene>
    <name evidence="9" type="ORF">GCM10011578_049540</name>
</gene>
<keyword evidence="4" id="KW-0804">Transcription</keyword>
<evidence type="ECO:0000256" key="3">
    <source>
        <dbReference type="ARBA" id="ARBA00023125"/>
    </source>
</evidence>
<evidence type="ECO:0000256" key="5">
    <source>
        <dbReference type="PROSITE-ProRule" id="PRU00169"/>
    </source>
</evidence>
<dbReference type="EMBL" id="BMML01000011">
    <property type="protein sequence ID" value="GGN19557.1"/>
    <property type="molecule type" value="Genomic_DNA"/>
</dbReference>
<dbReference type="PRINTS" id="PR00038">
    <property type="entry name" value="HTHLUXR"/>
</dbReference>
<dbReference type="GO" id="GO:0006355">
    <property type="term" value="P:regulation of DNA-templated transcription"/>
    <property type="evidence" value="ECO:0007669"/>
    <property type="project" value="InterPro"/>
</dbReference>
<dbReference type="SMART" id="SM00421">
    <property type="entry name" value="HTH_LUXR"/>
    <property type="match status" value="1"/>
</dbReference>
<dbReference type="GO" id="GO:0000160">
    <property type="term" value="P:phosphorelay signal transduction system"/>
    <property type="evidence" value="ECO:0007669"/>
    <property type="project" value="InterPro"/>
</dbReference>
<dbReference type="PROSITE" id="PS50110">
    <property type="entry name" value="RESPONSE_REGULATORY"/>
    <property type="match status" value="1"/>
</dbReference>
<dbReference type="PANTHER" id="PTHR43214">
    <property type="entry name" value="TWO-COMPONENT RESPONSE REGULATOR"/>
    <property type="match status" value="1"/>
</dbReference>
<comment type="caution">
    <text evidence="5">Lacks conserved residue(s) required for the propagation of feature annotation.</text>
</comment>
<dbReference type="AlphaFoldDB" id="A0A917XFJ1"/>
<dbReference type="Gene3D" id="3.40.50.2300">
    <property type="match status" value="1"/>
</dbReference>
<keyword evidence="1" id="KW-0597">Phosphoprotein</keyword>
<feature type="region of interest" description="Disordered" evidence="6">
    <location>
        <begin position="1"/>
        <end position="22"/>
    </location>
</feature>
<dbReference type="InterPro" id="IPR000792">
    <property type="entry name" value="Tscrpt_reg_LuxR_C"/>
</dbReference>
<dbReference type="CDD" id="cd17535">
    <property type="entry name" value="REC_NarL-like"/>
    <property type="match status" value="1"/>
</dbReference>
<sequence>MTRHPVGRALREPRRETVTARLSEPFPPAERFTETPRMTRVLIVDHEVLPRRSFTTLLNSQTGVTVVGEALSGTEALQQATRLGPEVVVLNVHMHDVDGAETTRRIVGSCRTRVLAVASGELDERAYAVLRAGASGFLQTNTSPGQLVAGIHAVAAGHTVLAPGLGSRLVNTVTDSLIRTSTLAQRLTTLTQREREILTAVATGHNNTKIAETLHLAESTVKSHVSRMFSKIGVTDRVEAAIFAYDTRLVRPS</sequence>
<comment type="caution">
    <text evidence="9">The sequence shown here is derived from an EMBL/GenBank/DDBJ whole genome shotgun (WGS) entry which is preliminary data.</text>
</comment>
<dbReference type="PROSITE" id="PS50043">
    <property type="entry name" value="HTH_LUXR_2"/>
    <property type="match status" value="1"/>
</dbReference>
<organism evidence="9 10">
    <name type="scientific">Streptomyces fuscichromogenes</name>
    <dbReference type="NCBI Taxonomy" id="1324013"/>
    <lineage>
        <taxon>Bacteria</taxon>
        <taxon>Bacillati</taxon>
        <taxon>Actinomycetota</taxon>
        <taxon>Actinomycetes</taxon>
        <taxon>Kitasatosporales</taxon>
        <taxon>Streptomycetaceae</taxon>
        <taxon>Streptomyces</taxon>
    </lineage>
</organism>
<dbReference type="InterPro" id="IPR001789">
    <property type="entry name" value="Sig_transdc_resp-reg_receiver"/>
</dbReference>
<dbReference type="InterPro" id="IPR016032">
    <property type="entry name" value="Sig_transdc_resp-reg_C-effctor"/>
</dbReference>
<dbReference type="Pfam" id="PF00196">
    <property type="entry name" value="GerE"/>
    <property type="match status" value="1"/>
</dbReference>
<proteinExistence type="predicted"/>
<reference evidence="9" key="1">
    <citation type="journal article" date="2014" name="Int. J. Syst. Evol. Microbiol.">
        <title>Complete genome sequence of Corynebacterium casei LMG S-19264T (=DSM 44701T), isolated from a smear-ripened cheese.</title>
        <authorList>
            <consortium name="US DOE Joint Genome Institute (JGI-PGF)"/>
            <person name="Walter F."/>
            <person name="Albersmeier A."/>
            <person name="Kalinowski J."/>
            <person name="Ruckert C."/>
        </authorList>
    </citation>
    <scope>NUCLEOTIDE SEQUENCE</scope>
    <source>
        <strain evidence="9">CGMCC 4.7110</strain>
    </source>
</reference>
<evidence type="ECO:0000259" key="8">
    <source>
        <dbReference type="PROSITE" id="PS50110"/>
    </source>
</evidence>
<keyword evidence="2" id="KW-0805">Transcription regulation</keyword>
<feature type="compositionally biased region" description="Basic and acidic residues" evidence="6">
    <location>
        <begin position="9"/>
        <end position="18"/>
    </location>
</feature>
<dbReference type="Pfam" id="PF00072">
    <property type="entry name" value="Response_reg"/>
    <property type="match status" value="1"/>
</dbReference>
<dbReference type="SMART" id="SM00448">
    <property type="entry name" value="REC"/>
    <property type="match status" value="1"/>
</dbReference>
<evidence type="ECO:0000313" key="10">
    <source>
        <dbReference type="Proteomes" id="UP000653411"/>
    </source>
</evidence>
<keyword evidence="10" id="KW-1185">Reference proteome</keyword>
<evidence type="ECO:0000256" key="1">
    <source>
        <dbReference type="ARBA" id="ARBA00022553"/>
    </source>
</evidence>
<accession>A0A917XFJ1</accession>
<dbReference type="InterPro" id="IPR039420">
    <property type="entry name" value="WalR-like"/>
</dbReference>
<dbReference type="GO" id="GO:0003677">
    <property type="term" value="F:DNA binding"/>
    <property type="evidence" value="ECO:0007669"/>
    <property type="project" value="UniProtKB-KW"/>
</dbReference>
<dbReference type="InterPro" id="IPR058245">
    <property type="entry name" value="NreC/VraR/RcsB-like_REC"/>
</dbReference>